<dbReference type="InterPro" id="IPR016186">
    <property type="entry name" value="C-type_lectin-like/link_sf"/>
</dbReference>
<name>A0A1X7BTJ6_9RHOB</name>
<dbReference type="Proteomes" id="UP000193224">
    <property type="component" value="Unassembled WGS sequence"/>
</dbReference>
<dbReference type="EMBL" id="FWXB01000010">
    <property type="protein sequence ID" value="SMC12928.1"/>
    <property type="molecule type" value="Genomic_DNA"/>
</dbReference>
<feature type="signal peptide" evidence="1">
    <location>
        <begin position="1"/>
        <end position="22"/>
    </location>
</feature>
<evidence type="ECO:0000313" key="3">
    <source>
        <dbReference type="Proteomes" id="UP000193224"/>
    </source>
</evidence>
<accession>A0A1X7BTJ6</accession>
<gene>
    <name evidence="2" type="ORF">ROA7745_02761</name>
</gene>
<proteinExistence type="predicted"/>
<dbReference type="RefSeq" id="WP_085800944.1">
    <property type="nucleotide sequence ID" value="NZ_FWXB01000010.1"/>
</dbReference>
<evidence type="ECO:0008006" key="4">
    <source>
        <dbReference type="Google" id="ProtNLM"/>
    </source>
</evidence>
<dbReference type="InterPro" id="IPR016187">
    <property type="entry name" value="CTDL_fold"/>
</dbReference>
<evidence type="ECO:0000256" key="1">
    <source>
        <dbReference type="SAM" id="SignalP"/>
    </source>
</evidence>
<keyword evidence="1" id="KW-0732">Signal</keyword>
<dbReference type="AlphaFoldDB" id="A0A1X7BTJ6"/>
<dbReference type="OrthoDB" id="3078267at2"/>
<evidence type="ECO:0000313" key="2">
    <source>
        <dbReference type="EMBL" id="SMC12928.1"/>
    </source>
</evidence>
<protein>
    <recommendedName>
        <fullName evidence="4">Lectin</fullName>
    </recommendedName>
</protein>
<reference evidence="2 3" key="1">
    <citation type="submission" date="2017-03" db="EMBL/GenBank/DDBJ databases">
        <authorList>
            <person name="Afonso C.L."/>
            <person name="Miller P.J."/>
            <person name="Scott M.A."/>
            <person name="Spackman E."/>
            <person name="Goraichik I."/>
            <person name="Dimitrov K.M."/>
            <person name="Suarez D.L."/>
            <person name="Swayne D.E."/>
        </authorList>
    </citation>
    <scope>NUCLEOTIDE SEQUENCE [LARGE SCALE GENOMIC DNA]</scope>
    <source>
        <strain evidence="2 3">CECT 7745</strain>
    </source>
</reference>
<feature type="chain" id="PRO_5013231008" description="Lectin" evidence="1">
    <location>
        <begin position="23"/>
        <end position="217"/>
    </location>
</feature>
<organism evidence="2 3">
    <name type="scientific">Roseovarius aestuarii</name>
    <dbReference type="NCBI Taxonomy" id="475083"/>
    <lineage>
        <taxon>Bacteria</taxon>
        <taxon>Pseudomonadati</taxon>
        <taxon>Pseudomonadota</taxon>
        <taxon>Alphaproteobacteria</taxon>
        <taxon>Rhodobacterales</taxon>
        <taxon>Roseobacteraceae</taxon>
        <taxon>Roseovarius</taxon>
    </lineage>
</organism>
<keyword evidence="3" id="KW-1185">Reference proteome</keyword>
<dbReference type="SUPFAM" id="SSF56436">
    <property type="entry name" value="C-type lectin-like"/>
    <property type="match status" value="1"/>
</dbReference>
<sequence length="217" mass="22815">MIRSICSIVITASALIVGAATAQGTNVNHPMGFFVTSVGLSDGGNLGGLEGADAHCQSLAAAAGAGDRVWRAYLSTQEEGQRGISARSRIGQGPWYNANGELIASDLDQLHIFPNIYYRTAVDENGNTIKGRGDNPNEHDILTGTQADGTAYFPWQEGDKTCSNWTSNSEGSATVGHHDRHGGGNTSWNAAHDSRGCSAEDLRGTGGNGYFYCFAAD</sequence>
<dbReference type="Gene3D" id="3.10.100.10">
    <property type="entry name" value="Mannose-Binding Protein A, subunit A"/>
    <property type="match status" value="1"/>
</dbReference>